<evidence type="ECO:0000313" key="3">
    <source>
        <dbReference type="Proteomes" id="UP000007800"/>
    </source>
</evidence>
<protein>
    <submittedName>
        <fullName evidence="2">Uncharacterized protein</fullName>
    </submittedName>
</protein>
<dbReference type="RefSeq" id="XP_002765244.1">
    <property type="nucleotide sequence ID" value="XM_002765198.1"/>
</dbReference>
<dbReference type="InParanoid" id="C5LZG7"/>
<organism evidence="3">
    <name type="scientific">Perkinsus marinus (strain ATCC 50983 / TXsc)</name>
    <dbReference type="NCBI Taxonomy" id="423536"/>
    <lineage>
        <taxon>Eukaryota</taxon>
        <taxon>Sar</taxon>
        <taxon>Alveolata</taxon>
        <taxon>Perkinsozoa</taxon>
        <taxon>Perkinsea</taxon>
        <taxon>Perkinsida</taxon>
        <taxon>Perkinsidae</taxon>
        <taxon>Perkinsus</taxon>
    </lineage>
</organism>
<dbReference type="Proteomes" id="UP000007800">
    <property type="component" value="Unassembled WGS sequence"/>
</dbReference>
<accession>C5LZG7</accession>
<proteinExistence type="predicted"/>
<evidence type="ECO:0000256" key="1">
    <source>
        <dbReference type="SAM" id="MobiDB-lite"/>
    </source>
</evidence>
<name>C5LZG7_PERM5</name>
<feature type="region of interest" description="Disordered" evidence="1">
    <location>
        <begin position="150"/>
        <end position="209"/>
    </location>
</feature>
<sequence>MLPVQKLLKVTDVRTDWEDLRPKSIVEDPLHTTQVVEEAKHRAENRRGLLSIFQEAWLERRQQSFKHMEGRKNKGLKKKRLQVGDRVLWLKPRKKKLSPLTNEKTYQVIEKVGKQCFRLAPIDESSDALKRYGEAKMPVVHHTNLYRVEDTSVKSDNENEDDLGNDDHENMNADDDLTRRKGIEDTQDLSRLNTTRNESIDEDAEDDVRDREQQFLRAIDGTRSRTGRTRRGRKMML</sequence>
<evidence type="ECO:0000313" key="2">
    <source>
        <dbReference type="EMBL" id="EEQ97961.1"/>
    </source>
</evidence>
<reference evidence="2 3" key="1">
    <citation type="submission" date="2008-07" db="EMBL/GenBank/DDBJ databases">
        <authorList>
            <person name="El-Sayed N."/>
            <person name="Caler E."/>
            <person name="Inman J."/>
            <person name="Amedeo P."/>
            <person name="Hass B."/>
            <person name="Wortman J."/>
        </authorList>
    </citation>
    <scope>NUCLEOTIDE SEQUENCE [LARGE SCALE GENOMIC DNA]</scope>
    <source>
        <strain evidence="3">ATCC 50983 / TXsc</strain>
    </source>
</reference>
<dbReference type="EMBL" id="GG686856">
    <property type="protein sequence ID" value="EEQ97961.1"/>
    <property type="molecule type" value="Genomic_DNA"/>
</dbReference>
<gene>
    <name evidence="2" type="ORF">Pmar_PMAR025588</name>
</gene>
<dbReference type="GeneID" id="9037775"/>
<keyword evidence="3" id="KW-1185">Reference proteome</keyword>
<dbReference type="AlphaFoldDB" id="C5LZG7"/>
<feature type="compositionally biased region" description="Basic and acidic residues" evidence="1">
    <location>
        <begin position="165"/>
        <end position="184"/>
    </location>
</feature>